<protein>
    <submittedName>
        <fullName evidence="1">Uncharacterized protein</fullName>
    </submittedName>
</protein>
<organism evidence="1 2">
    <name type="scientific">Helicobacter marmotae</name>
    <dbReference type="NCBI Taxonomy" id="152490"/>
    <lineage>
        <taxon>Bacteria</taxon>
        <taxon>Pseudomonadati</taxon>
        <taxon>Campylobacterota</taxon>
        <taxon>Epsilonproteobacteria</taxon>
        <taxon>Campylobacterales</taxon>
        <taxon>Helicobacteraceae</taxon>
        <taxon>Helicobacter</taxon>
    </lineage>
</organism>
<proteinExistence type="predicted"/>
<dbReference type="EMBL" id="NXLR01000016">
    <property type="protein sequence ID" value="RDU59236.1"/>
    <property type="molecule type" value="Genomic_DNA"/>
</dbReference>
<dbReference type="OrthoDB" id="5325045at2"/>
<accession>A0A3D8I2M6</accession>
<keyword evidence="2" id="KW-1185">Reference proteome</keyword>
<evidence type="ECO:0000313" key="1">
    <source>
        <dbReference type="EMBL" id="RDU59236.1"/>
    </source>
</evidence>
<dbReference type="AlphaFoldDB" id="A0A3D8I2M6"/>
<reference evidence="1 2" key="1">
    <citation type="submission" date="2018-04" db="EMBL/GenBank/DDBJ databases">
        <title>Novel Campyloabacter and Helicobacter Species and Strains.</title>
        <authorList>
            <person name="Mannion A.J."/>
            <person name="Shen Z."/>
            <person name="Fox J.G."/>
        </authorList>
    </citation>
    <scope>NUCLEOTIDE SEQUENCE [LARGE SCALE GENOMIC DNA]</scope>
    <source>
        <strain evidence="1 2">MIT 98-6070</strain>
    </source>
</reference>
<name>A0A3D8I2M6_9HELI</name>
<comment type="caution">
    <text evidence="1">The sequence shown here is derived from an EMBL/GenBank/DDBJ whole genome shotgun (WGS) entry which is preliminary data.</text>
</comment>
<dbReference type="Proteomes" id="UP000256599">
    <property type="component" value="Unassembled WGS sequence"/>
</dbReference>
<sequence>MPSLFYGANALDMLPYNESFDGAEVELLISYKMISYNHLPQGEAYRVSHVMNYQASKGYRVVRVCEIDASRYPLMDDMPYFITSVLKLEKEQVLECLLGHEVYIRESASGRNNALSSKMRLEIPSTRVLAKLLNKSIMVYILSKEQT</sequence>
<gene>
    <name evidence="1" type="ORF">CQA63_07655</name>
</gene>
<evidence type="ECO:0000313" key="2">
    <source>
        <dbReference type="Proteomes" id="UP000256599"/>
    </source>
</evidence>